<dbReference type="SUPFAM" id="SSF51726">
    <property type="entry name" value="UROD/MetE-like"/>
    <property type="match status" value="1"/>
</dbReference>
<feature type="domain" description="Uroporphyrinogen decarboxylase (URO-D)" evidence="1">
    <location>
        <begin position="26"/>
        <end position="252"/>
    </location>
</feature>
<dbReference type="PANTHER" id="PTHR47099">
    <property type="entry name" value="METHYLCOBAMIDE:COM METHYLTRANSFERASE MTBA"/>
    <property type="match status" value="1"/>
</dbReference>
<dbReference type="EMBL" id="WJBB01000016">
    <property type="protein sequence ID" value="MBC3797813.1"/>
    <property type="molecule type" value="Genomic_DNA"/>
</dbReference>
<dbReference type="GO" id="GO:0032259">
    <property type="term" value="P:methylation"/>
    <property type="evidence" value="ECO:0007669"/>
    <property type="project" value="UniProtKB-KW"/>
</dbReference>
<evidence type="ECO:0000313" key="2">
    <source>
        <dbReference type="EMBL" id="MBC3797813.1"/>
    </source>
</evidence>
<sequence>MKKILDFNCTFLDQAGIPPEISTQLDLTFPEAYQTAENMTKIAACIEEYKKNPFCILPFCHTVESEALGGEVNYGNGVVGPRAKSYRYDKAEQLLELPEIDFDRGRIAEVLRACKNLREANHNVMLEISGPFNILNGLIDAGVVLKTLRKHPDVMEQVFNKLRHQLVNYVKKAKENKVNIIGYADSSGGLNILGPKFTEFVVEEFTYPLFKEIEEIIDGNMIVQMCPKTSLALVGAEKAMFRDVEVEPGITYNEACIEMIGKTKFAGQMCVKNTGYQLKSGVFKAIDLK</sequence>
<comment type="caution">
    <text evidence="2">The sequence shown here is derived from an EMBL/GenBank/DDBJ whole genome shotgun (WGS) entry which is preliminary data.</text>
</comment>
<organism evidence="2 3">
    <name type="scientific">Acetobacterium tundrae</name>
    <dbReference type="NCBI Taxonomy" id="132932"/>
    <lineage>
        <taxon>Bacteria</taxon>
        <taxon>Bacillati</taxon>
        <taxon>Bacillota</taxon>
        <taxon>Clostridia</taxon>
        <taxon>Eubacteriales</taxon>
        <taxon>Eubacteriaceae</taxon>
        <taxon>Acetobacterium</taxon>
    </lineage>
</organism>
<dbReference type="Pfam" id="PF01208">
    <property type="entry name" value="URO-D"/>
    <property type="match status" value="1"/>
</dbReference>
<keyword evidence="3" id="KW-1185">Reference proteome</keyword>
<keyword evidence="2" id="KW-0808">Transferase</keyword>
<keyword evidence="2" id="KW-0489">Methyltransferase</keyword>
<dbReference type="Proteomes" id="UP000653358">
    <property type="component" value="Unassembled WGS sequence"/>
</dbReference>
<dbReference type="InterPro" id="IPR000257">
    <property type="entry name" value="Uroporphyrinogen_deCOase"/>
</dbReference>
<dbReference type="RefSeq" id="WP_148602923.1">
    <property type="nucleotide sequence ID" value="NZ_RXYB01000005.1"/>
</dbReference>
<evidence type="ECO:0000259" key="1">
    <source>
        <dbReference type="Pfam" id="PF01208"/>
    </source>
</evidence>
<proteinExistence type="predicted"/>
<gene>
    <name evidence="2" type="ORF">GH807_12240</name>
</gene>
<evidence type="ECO:0000313" key="3">
    <source>
        <dbReference type="Proteomes" id="UP000653358"/>
    </source>
</evidence>
<dbReference type="InterPro" id="IPR038071">
    <property type="entry name" value="UROD/MetE-like_sf"/>
</dbReference>
<protein>
    <submittedName>
        <fullName evidence="2">Methylcobamide--CoM methyltransferase</fullName>
    </submittedName>
</protein>
<dbReference type="InterPro" id="IPR052024">
    <property type="entry name" value="Methanogen_methyltrans"/>
</dbReference>
<dbReference type="PANTHER" id="PTHR47099:SF1">
    <property type="entry name" value="METHYLCOBAMIDE:COM METHYLTRANSFERASE MTBA"/>
    <property type="match status" value="1"/>
</dbReference>
<name>A0ABR6WMS7_9FIRM</name>
<reference evidence="2 3" key="1">
    <citation type="journal article" date="2020" name="mSystems">
        <title>Defining Genomic and Predicted Metabolic Features of the Acetobacterium Genus.</title>
        <authorList>
            <person name="Ross D.E."/>
            <person name="Marshall C.W."/>
            <person name="Gulliver D."/>
            <person name="May H.D."/>
            <person name="Norman R.S."/>
        </authorList>
    </citation>
    <scope>NUCLEOTIDE SEQUENCE [LARGE SCALE GENOMIC DNA]</scope>
    <source>
        <strain evidence="2 3">DSM 9173</strain>
    </source>
</reference>
<dbReference type="Gene3D" id="3.20.20.210">
    <property type="match status" value="1"/>
</dbReference>
<dbReference type="GO" id="GO:0008168">
    <property type="term" value="F:methyltransferase activity"/>
    <property type="evidence" value="ECO:0007669"/>
    <property type="project" value="UniProtKB-KW"/>
</dbReference>
<accession>A0ABR6WMS7</accession>